<sequence length="301" mass="33700">MTFLRLPIELLFLIQSELDDGDVLSHVCFLKLSPQTAGVYDLVAHNFWEKLCRKSGIGLLASEARGPTAYKNAAVECAEHAWTCQHPVCGRQSIASTVADMSCVLDYDPLRTVHEGEHYFPLANDVFRYITFRGNEATSWCRAYLTGVLGDINGLTEMAALEAHPTVLRLFATFSPCDVVSFGTFEGVPPARNENGVTVGDVIDSLKAIMFHVPTTKDLSTWIHHHITTVPPNREPLFPATWSITDILDAVPSVLAWFSVVRWLGFDYGDLVDSRDLNFYFAPRQLPRDPRSFSYQVQDED</sequence>
<gene>
    <name evidence="1" type="ORF">PsYK624_158270</name>
</gene>
<dbReference type="EMBL" id="BPQB01000112">
    <property type="protein sequence ID" value="GJE99560.1"/>
    <property type="molecule type" value="Genomic_DNA"/>
</dbReference>
<organism evidence="1 2">
    <name type="scientific">Phanerochaete sordida</name>
    <dbReference type="NCBI Taxonomy" id="48140"/>
    <lineage>
        <taxon>Eukaryota</taxon>
        <taxon>Fungi</taxon>
        <taxon>Dikarya</taxon>
        <taxon>Basidiomycota</taxon>
        <taxon>Agaricomycotina</taxon>
        <taxon>Agaricomycetes</taxon>
        <taxon>Polyporales</taxon>
        <taxon>Phanerochaetaceae</taxon>
        <taxon>Phanerochaete</taxon>
    </lineage>
</organism>
<dbReference type="AlphaFoldDB" id="A0A9P3GPX6"/>
<dbReference type="OrthoDB" id="2803395at2759"/>
<protein>
    <submittedName>
        <fullName evidence="1">Uncharacterized protein</fullName>
    </submittedName>
</protein>
<name>A0A9P3GPX6_9APHY</name>
<accession>A0A9P3GPX6</accession>
<dbReference type="Proteomes" id="UP000703269">
    <property type="component" value="Unassembled WGS sequence"/>
</dbReference>
<evidence type="ECO:0000313" key="2">
    <source>
        <dbReference type="Proteomes" id="UP000703269"/>
    </source>
</evidence>
<evidence type="ECO:0000313" key="1">
    <source>
        <dbReference type="EMBL" id="GJE99560.1"/>
    </source>
</evidence>
<keyword evidence="2" id="KW-1185">Reference proteome</keyword>
<proteinExistence type="predicted"/>
<comment type="caution">
    <text evidence="1">The sequence shown here is derived from an EMBL/GenBank/DDBJ whole genome shotgun (WGS) entry which is preliminary data.</text>
</comment>
<reference evidence="1 2" key="1">
    <citation type="submission" date="2021-08" db="EMBL/GenBank/DDBJ databases">
        <title>Draft Genome Sequence of Phanerochaete sordida strain YK-624.</title>
        <authorList>
            <person name="Mori T."/>
            <person name="Dohra H."/>
            <person name="Suzuki T."/>
            <person name="Kawagishi H."/>
            <person name="Hirai H."/>
        </authorList>
    </citation>
    <scope>NUCLEOTIDE SEQUENCE [LARGE SCALE GENOMIC DNA]</scope>
    <source>
        <strain evidence="1 2">YK-624</strain>
    </source>
</reference>